<dbReference type="Gene3D" id="1.10.10.60">
    <property type="entry name" value="Homeodomain-like"/>
    <property type="match status" value="1"/>
</dbReference>
<organism evidence="3 4">
    <name type="scientific">Rhodocytophaga aerolata</name>
    <dbReference type="NCBI Taxonomy" id="455078"/>
    <lineage>
        <taxon>Bacteria</taxon>
        <taxon>Pseudomonadati</taxon>
        <taxon>Bacteroidota</taxon>
        <taxon>Cytophagia</taxon>
        <taxon>Cytophagales</taxon>
        <taxon>Rhodocytophagaceae</taxon>
        <taxon>Rhodocytophaga</taxon>
    </lineage>
</organism>
<dbReference type="Gene3D" id="3.30.420.10">
    <property type="entry name" value="Ribonuclease H-like superfamily/Ribonuclease H"/>
    <property type="match status" value="1"/>
</dbReference>
<proteinExistence type="inferred from homology"/>
<dbReference type="InterPro" id="IPR036397">
    <property type="entry name" value="RNaseH_sf"/>
</dbReference>
<dbReference type="RefSeq" id="WP_302041667.1">
    <property type="nucleotide sequence ID" value="NZ_JAUKPO010000037.1"/>
</dbReference>
<evidence type="ECO:0000256" key="1">
    <source>
        <dbReference type="ARBA" id="ARBA00009277"/>
    </source>
</evidence>
<dbReference type="Proteomes" id="UP001168528">
    <property type="component" value="Unassembled WGS sequence"/>
</dbReference>
<reference evidence="3" key="1">
    <citation type="submission" date="2023-07" db="EMBL/GenBank/DDBJ databases">
        <title>The genome sequence of Rhodocytophaga aerolata KACC 12507.</title>
        <authorList>
            <person name="Zhang X."/>
        </authorList>
    </citation>
    <scope>NUCLEOTIDE SEQUENCE</scope>
    <source>
        <strain evidence="3">KACC 12507</strain>
    </source>
</reference>
<evidence type="ECO:0000313" key="4">
    <source>
        <dbReference type="Proteomes" id="UP001168528"/>
    </source>
</evidence>
<evidence type="ECO:0000259" key="2">
    <source>
        <dbReference type="PROSITE" id="PS50994"/>
    </source>
</evidence>
<sequence length="518" mass="59898">MANRRKPMPLIKQLVQLKQSGYSIREMSKRLAISRNTVRGYLRQLEKQALDWQQLLQLSDGQLAALASLPAKPATPSPYQLLKERFPQMEQELTQPGVSRYQLWLEYKQQFPDGYQYVQFCYHYRQWKLSKQVSLRLEHKAGDKLFVDFAGTPLYLVDAHSGELRPVAVFVAILGCSQLTFVRAVMSQRIEDFLNCLSQAFTYLGGVPAAVVPDNLKAAVIKADRYEPHLNESLADFALHYQTTILPARVRKPKDKALVEGAVDIVYHRVYAPLRKQVFHSLADLNAAIAQLVEKHNQTCFQGRDYSRRQLFEEREKPCLKALPTSHFELKRYYQGKAQKNSHVLLSEDKHYYSVPFRYVGLPVKLIYTATTVEIYYQYERIALHSRSLSKYGYTTQKEHLPSHHQWILKWNPEYFQQWASRIGEQTLLAIQAILTSRQHPEQSYKSCIGVLSLEKKVGKDRLEKACQRALAFGSVSYRLIRSILDKGLENLPESRPFILATHPLVDHENIRGKQAYQ</sequence>
<gene>
    <name evidence="3" type="primary">istA</name>
    <name evidence="3" type="ORF">Q0590_31635</name>
</gene>
<accession>A0ABT8RFI8</accession>
<dbReference type="EMBL" id="JAUKPO010000037">
    <property type="protein sequence ID" value="MDO1450869.1"/>
    <property type="molecule type" value="Genomic_DNA"/>
</dbReference>
<dbReference type="InterPro" id="IPR054353">
    <property type="entry name" value="IstA-like_C"/>
</dbReference>
<name>A0ABT8RFI8_9BACT</name>
<evidence type="ECO:0000313" key="3">
    <source>
        <dbReference type="EMBL" id="MDO1450869.1"/>
    </source>
</evidence>
<comment type="caution">
    <text evidence="3">The sequence shown here is derived from an EMBL/GenBank/DDBJ whole genome shotgun (WGS) entry which is preliminary data.</text>
</comment>
<dbReference type="Pfam" id="PF22483">
    <property type="entry name" value="Mu-transpos_C_2"/>
    <property type="match status" value="1"/>
</dbReference>
<keyword evidence="4" id="KW-1185">Reference proteome</keyword>
<feature type="domain" description="Integrase catalytic" evidence="2">
    <location>
        <begin position="137"/>
        <end position="316"/>
    </location>
</feature>
<dbReference type="NCBIfam" id="NF033546">
    <property type="entry name" value="transpos_IS21"/>
    <property type="match status" value="1"/>
</dbReference>
<comment type="similarity">
    <text evidence="1">Belongs to the transposase IS21/IS408/IS1162 family.</text>
</comment>
<dbReference type="PANTHER" id="PTHR35004:SF8">
    <property type="entry name" value="TRANSPOSASE RV3428C-RELATED"/>
    <property type="match status" value="1"/>
</dbReference>
<dbReference type="PROSITE" id="PS50994">
    <property type="entry name" value="INTEGRASE"/>
    <property type="match status" value="1"/>
</dbReference>
<protein>
    <submittedName>
        <fullName evidence="3">IS21 family transposase</fullName>
    </submittedName>
</protein>
<dbReference type="InterPro" id="IPR001584">
    <property type="entry name" value="Integrase_cat-core"/>
</dbReference>
<dbReference type="PANTHER" id="PTHR35004">
    <property type="entry name" value="TRANSPOSASE RV3428C-RELATED"/>
    <property type="match status" value="1"/>
</dbReference>